<evidence type="ECO:0000256" key="8">
    <source>
        <dbReference type="ARBA" id="ARBA00023077"/>
    </source>
</evidence>
<proteinExistence type="inferred from homology"/>
<gene>
    <name evidence="16" type="ORF">PQ455_05895</name>
</gene>
<evidence type="ECO:0000256" key="4">
    <source>
        <dbReference type="ARBA" id="ARBA00022496"/>
    </source>
</evidence>
<dbReference type="Gene3D" id="2.40.170.20">
    <property type="entry name" value="TonB-dependent receptor, beta-barrel domain"/>
    <property type="match status" value="1"/>
</dbReference>
<feature type="domain" description="TonB-dependent receptor plug" evidence="15">
    <location>
        <begin position="57"/>
        <end position="162"/>
    </location>
</feature>
<dbReference type="Pfam" id="PF07715">
    <property type="entry name" value="Plug"/>
    <property type="match status" value="1"/>
</dbReference>
<keyword evidence="8 12" id="KW-0798">TonB box</keyword>
<evidence type="ECO:0000256" key="7">
    <source>
        <dbReference type="ARBA" id="ARBA00023065"/>
    </source>
</evidence>
<dbReference type="InterPro" id="IPR012910">
    <property type="entry name" value="Plug_dom"/>
</dbReference>
<feature type="domain" description="TonB-dependent receptor-like beta-barrel" evidence="14">
    <location>
        <begin position="257"/>
        <end position="682"/>
    </location>
</feature>
<keyword evidence="7" id="KW-0406">Ion transport</keyword>
<evidence type="ECO:0000256" key="13">
    <source>
        <dbReference type="SAM" id="SignalP"/>
    </source>
</evidence>
<keyword evidence="2 11" id="KW-0813">Transport</keyword>
<dbReference type="RefSeq" id="WP_273690078.1">
    <property type="nucleotide sequence ID" value="NZ_CP117411.1"/>
</dbReference>
<comment type="similarity">
    <text evidence="11 12">Belongs to the TonB-dependent receptor family.</text>
</comment>
<evidence type="ECO:0000259" key="14">
    <source>
        <dbReference type="Pfam" id="PF00593"/>
    </source>
</evidence>
<protein>
    <submittedName>
        <fullName evidence="16">TonB-dependent receptor</fullName>
    </submittedName>
</protein>
<evidence type="ECO:0000256" key="1">
    <source>
        <dbReference type="ARBA" id="ARBA00004571"/>
    </source>
</evidence>
<evidence type="ECO:0000256" key="12">
    <source>
        <dbReference type="RuleBase" id="RU003357"/>
    </source>
</evidence>
<evidence type="ECO:0000313" key="16">
    <source>
        <dbReference type="EMBL" id="WCT74755.1"/>
    </source>
</evidence>
<dbReference type="PANTHER" id="PTHR32552">
    <property type="entry name" value="FERRICHROME IRON RECEPTOR-RELATED"/>
    <property type="match status" value="1"/>
</dbReference>
<evidence type="ECO:0000256" key="9">
    <source>
        <dbReference type="ARBA" id="ARBA00023136"/>
    </source>
</evidence>
<keyword evidence="16" id="KW-0675">Receptor</keyword>
<comment type="subcellular location">
    <subcellularLocation>
        <location evidence="1 11">Cell outer membrane</location>
        <topology evidence="1 11">Multi-pass membrane protein</topology>
    </subcellularLocation>
</comment>
<dbReference type="InterPro" id="IPR000531">
    <property type="entry name" value="Beta-barrel_TonB"/>
</dbReference>
<dbReference type="EMBL" id="CP117411">
    <property type="protein sequence ID" value="WCT74755.1"/>
    <property type="molecule type" value="Genomic_DNA"/>
</dbReference>
<dbReference type="CDD" id="cd01347">
    <property type="entry name" value="ligand_gated_channel"/>
    <property type="match status" value="1"/>
</dbReference>
<evidence type="ECO:0000256" key="5">
    <source>
        <dbReference type="ARBA" id="ARBA00022692"/>
    </source>
</evidence>
<evidence type="ECO:0000256" key="11">
    <source>
        <dbReference type="PROSITE-ProRule" id="PRU01360"/>
    </source>
</evidence>
<sequence length="716" mass="78114">MLRKALVALMTLPVALAATAAYAEEAPVAAAAAEEPAPEEQGGDIVVTAQRRSSTLVSTPVSVQAFSALKLEEQSVSHLYDISKVTPGLRMDLLGTNLQPTIRGITTATSGTGNSMNTAIYMDGYYQPSNLSNGLDLADISQIEVVKGPQGTLFGRNATAGAILITTRDPSYDFHGKLEAGYGSYNDYRGNAFLTGGLTDTLAASASVVYRHFDGFTRNVINNERQGYYHSFLGRGKIMFEPSSMAKFVLQARYSKSNDPEGRIYRVVGRATTGFSIPGTIVTTQKYRNSQGLQPKSETKVGQVTLTSSFDFDWATLTSYTGGMQEKTSQQTDLDGTSARISDIISRTNTKTFSQEFILGSKGGGRLDWTLGANYFYQWDDAPFYTIGTLTNGTFANTRSSRVTTNAFAAFADATWEPIDHLFLTGGVRYSSERKDYVFGLTTRTTDTDKKWTQATPRAVIRYELAPRTNVYASFSKGFKSGTFNASSASATPVNPEKITAWESGFKTAGDMFSLNTAAYFYKYSDMQLSSYNFLANPPITMLQNVGRAEIYGGEVEAQIRPSPNFRVSFNGAYTHARYKEFPGAIAYVPNATNTAYATVTRDNSGSQMMRAPTWTGTLSTYYQVPTSAGTFAVSPSLYVTSDFFTEAATQFPVDGYAVLDLTTSFTLPGDKIKISAVVKNVFDRYYISYWDPVGSALMIADAPPRTVRVSVAFKF</sequence>
<evidence type="ECO:0000256" key="2">
    <source>
        <dbReference type="ARBA" id="ARBA00022448"/>
    </source>
</evidence>
<name>A0ABY7TQV4_9SPHN</name>
<feature type="chain" id="PRO_5045819178" evidence="13">
    <location>
        <begin position="24"/>
        <end position="716"/>
    </location>
</feature>
<dbReference type="InterPro" id="IPR039426">
    <property type="entry name" value="TonB-dep_rcpt-like"/>
</dbReference>
<dbReference type="PANTHER" id="PTHR32552:SF81">
    <property type="entry name" value="TONB-DEPENDENT OUTER MEMBRANE RECEPTOR"/>
    <property type="match status" value="1"/>
</dbReference>
<keyword evidence="6" id="KW-0408">Iron</keyword>
<dbReference type="PROSITE" id="PS52016">
    <property type="entry name" value="TONB_DEPENDENT_REC_3"/>
    <property type="match status" value="1"/>
</dbReference>
<organism evidence="16 17">
    <name type="scientific">Sphingomonas naphthae</name>
    <dbReference type="NCBI Taxonomy" id="1813468"/>
    <lineage>
        <taxon>Bacteria</taxon>
        <taxon>Pseudomonadati</taxon>
        <taxon>Pseudomonadota</taxon>
        <taxon>Alphaproteobacteria</taxon>
        <taxon>Sphingomonadales</taxon>
        <taxon>Sphingomonadaceae</taxon>
        <taxon>Sphingomonas</taxon>
    </lineage>
</organism>
<evidence type="ECO:0000256" key="3">
    <source>
        <dbReference type="ARBA" id="ARBA00022452"/>
    </source>
</evidence>
<keyword evidence="9 11" id="KW-0472">Membrane</keyword>
<evidence type="ECO:0000259" key="15">
    <source>
        <dbReference type="Pfam" id="PF07715"/>
    </source>
</evidence>
<evidence type="ECO:0000313" key="17">
    <source>
        <dbReference type="Proteomes" id="UP001220395"/>
    </source>
</evidence>
<keyword evidence="3 11" id="KW-1134">Transmembrane beta strand</keyword>
<keyword evidence="10 11" id="KW-0998">Cell outer membrane</keyword>
<keyword evidence="13" id="KW-0732">Signal</keyword>
<dbReference type="Pfam" id="PF00593">
    <property type="entry name" value="TonB_dep_Rec_b-barrel"/>
    <property type="match status" value="1"/>
</dbReference>
<evidence type="ECO:0000256" key="6">
    <source>
        <dbReference type="ARBA" id="ARBA00023004"/>
    </source>
</evidence>
<reference evidence="16 17" key="1">
    <citation type="submission" date="2023-02" db="EMBL/GenBank/DDBJ databases">
        <title>Genome sequence of Sphingomonas naphthae.</title>
        <authorList>
            <person name="Kim S."/>
            <person name="Heo J."/>
            <person name="Kwon S.-W."/>
        </authorList>
    </citation>
    <scope>NUCLEOTIDE SEQUENCE [LARGE SCALE GENOMIC DNA]</scope>
    <source>
        <strain evidence="16 17">KACC 18716</strain>
    </source>
</reference>
<keyword evidence="4" id="KW-0410">Iron transport</keyword>
<keyword evidence="17" id="KW-1185">Reference proteome</keyword>
<keyword evidence="5 11" id="KW-0812">Transmembrane</keyword>
<dbReference type="Proteomes" id="UP001220395">
    <property type="component" value="Chromosome"/>
</dbReference>
<evidence type="ECO:0000256" key="10">
    <source>
        <dbReference type="ARBA" id="ARBA00023237"/>
    </source>
</evidence>
<dbReference type="SUPFAM" id="SSF56935">
    <property type="entry name" value="Porins"/>
    <property type="match status" value="1"/>
</dbReference>
<accession>A0ABY7TQV4</accession>
<feature type="signal peptide" evidence="13">
    <location>
        <begin position="1"/>
        <end position="23"/>
    </location>
</feature>
<dbReference type="InterPro" id="IPR036942">
    <property type="entry name" value="Beta-barrel_TonB_sf"/>
</dbReference>